<protein>
    <submittedName>
        <fullName evidence="2">Uncharacterized protein</fullName>
    </submittedName>
</protein>
<proteinExistence type="predicted"/>
<sequence>MQDPSHGVTTGSTNTRSHVEGPGDETSGGSSHIGGGGSNSGSGGPGASSVGGTGGGAGDEGPVAKRSLFKRALDAAGKVPGLRGTVRCAKKASRAFR</sequence>
<keyword evidence="3" id="KW-1185">Reference proteome</keyword>
<comment type="caution">
    <text evidence="2">The sequence shown here is derived from an EMBL/GenBank/DDBJ whole genome shotgun (WGS) entry which is preliminary data.</text>
</comment>
<dbReference type="AlphaFoldDB" id="A0AAV9UYA1"/>
<reference evidence="2 3" key="1">
    <citation type="submission" date="2019-10" db="EMBL/GenBank/DDBJ databases">
        <authorList>
            <person name="Palmer J.M."/>
        </authorList>
    </citation>
    <scope>NUCLEOTIDE SEQUENCE [LARGE SCALE GENOMIC DNA]</scope>
    <source>
        <strain evidence="2 3">TWF696</strain>
    </source>
</reference>
<gene>
    <name evidence="2" type="ORF">TWF696_006190</name>
</gene>
<organism evidence="2 3">
    <name type="scientific">Orbilia brochopaga</name>
    <dbReference type="NCBI Taxonomy" id="3140254"/>
    <lineage>
        <taxon>Eukaryota</taxon>
        <taxon>Fungi</taxon>
        <taxon>Dikarya</taxon>
        <taxon>Ascomycota</taxon>
        <taxon>Pezizomycotina</taxon>
        <taxon>Orbiliomycetes</taxon>
        <taxon>Orbiliales</taxon>
        <taxon>Orbiliaceae</taxon>
        <taxon>Orbilia</taxon>
    </lineage>
</organism>
<feature type="compositionally biased region" description="Gly residues" evidence="1">
    <location>
        <begin position="31"/>
        <end position="59"/>
    </location>
</feature>
<dbReference type="Proteomes" id="UP001375240">
    <property type="component" value="Unassembled WGS sequence"/>
</dbReference>
<evidence type="ECO:0000256" key="1">
    <source>
        <dbReference type="SAM" id="MobiDB-lite"/>
    </source>
</evidence>
<feature type="region of interest" description="Disordered" evidence="1">
    <location>
        <begin position="1"/>
        <end position="63"/>
    </location>
</feature>
<feature type="compositionally biased region" description="Polar residues" evidence="1">
    <location>
        <begin position="7"/>
        <end position="16"/>
    </location>
</feature>
<name>A0AAV9UYA1_9PEZI</name>
<evidence type="ECO:0000313" key="2">
    <source>
        <dbReference type="EMBL" id="KAK6349931.1"/>
    </source>
</evidence>
<accession>A0AAV9UYA1</accession>
<dbReference type="EMBL" id="JAVHNQ010000004">
    <property type="protein sequence ID" value="KAK6349931.1"/>
    <property type="molecule type" value="Genomic_DNA"/>
</dbReference>
<evidence type="ECO:0000313" key="3">
    <source>
        <dbReference type="Proteomes" id="UP001375240"/>
    </source>
</evidence>